<dbReference type="NCBIfam" id="TIGR01981">
    <property type="entry name" value="sufD"/>
    <property type="match status" value="1"/>
</dbReference>
<dbReference type="Pfam" id="PF01458">
    <property type="entry name" value="SUFBD_core"/>
    <property type="match status" value="1"/>
</dbReference>
<dbReference type="FunCoup" id="A0A1U8A149">
    <property type="interactions" value="1215"/>
</dbReference>
<dbReference type="InterPro" id="IPR000825">
    <property type="entry name" value="SUF_FeS_clus_asmbl_SufBD_core"/>
</dbReference>
<dbReference type="GO" id="GO:1990229">
    <property type="term" value="C:iron-sulfur cluster assembly complex"/>
    <property type="evidence" value="ECO:0000318"/>
    <property type="project" value="GO_Central"/>
</dbReference>
<dbReference type="PANTHER" id="PTHR43575:SF1">
    <property type="entry name" value="PROTEIN ABCI7, CHLOROPLASTIC"/>
    <property type="match status" value="1"/>
</dbReference>
<dbReference type="InterPro" id="IPR055346">
    <property type="entry name" value="Fe-S_cluster_assembly_SufBD"/>
</dbReference>
<dbReference type="GO" id="GO:0016226">
    <property type="term" value="P:iron-sulfur cluster assembly"/>
    <property type="evidence" value="ECO:0000318"/>
    <property type="project" value="GO_Central"/>
</dbReference>
<dbReference type="OrthoDB" id="2510at2759"/>
<dbReference type="Pfam" id="PF19295">
    <property type="entry name" value="SufBD_N"/>
    <property type="match status" value="1"/>
</dbReference>
<name>A0A1U8A149_NELNU</name>
<sequence length="488" mass="53430">MATVTFSPPFRFSPISSFPSKFRTRTRFIIPPLSSLTPRAALSDPFVLEIAQTLEDSVSTPSPSSLPPPPLQKLRDTSSESILSMSWPTRKDEPFRFIDTSFIKQSRIHPIPIPSPSSDLAGISSDTQFPSLVIVDGHIVPSASQLSGFPDGVYVGSISGISSEAIMEKVLQLVSDFHDGDLFWSLNGIGAPDVTVIFVPAGCQVEKPLHLRFYSREGGEIGSNYMPLSSPRVLVLVEKGGEIGIIEEYSGGDADKCYWANSVIQLALEEEAKIHHSYIQAQTASAAHIKWTFVRQESSSNYELVEISAGGKLSRHNLHVQQVGPDTITELSAFHLSVSDQTQDLHSRLVLDHPRGYSRQLHKSIVAHSSGQAVFDGNIKVNRYAQQTDAGQLTKNLLLEPRATVNVKPNLQIIADDVKCSHGAAISDLEEDQIFYFQARGIDLETTRKALVFAFGSEVVERLPYNSLKKKVQSHVKALLETTSGGAP</sequence>
<evidence type="ECO:0000259" key="2">
    <source>
        <dbReference type="Pfam" id="PF01458"/>
    </source>
</evidence>
<dbReference type="STRING" id="4432.A0A1U8A149"/>
<protein>
    <submittedName>
        <fullName evidence="5">Protein ABCI7, chloroplastic</fullName>
    </submittedName>
</protein>
<dbReference type="GeneID" id="104598213"/>
<dbReference type="Proteomes" id="UP000189703">
    <property type="component" value="Unplaced"/>
</dbReference>
<evidence type="ECO:0000259" key="3">
    <source>
        <dbReference type="Pfam" id="PF19295"/>
    </source>
</evidence>
<evidence type="ECO:0000313" key="5">
    <source>
        <dbReference type="RefSeq" id="XP_010258437.1"/>
    </source>
</evidence>
<evidence type="ECO:0000256" key="1">
    <source>
        <dbReference type="SAM" id="MobiDB-lite"/>
    </source>
</evidence>
<dbReference type="SUPFAM" id="SSF101960">
    <property type="entry name" value="Stabilizer of iron transporter SufD"/>
    <property type="match status" value="1"/>
</dbReference>
<evidence type="ECO:0000313" key="4">
    <source>
        <dbReference type="Proteomes" id="UP000189703"/>
    </source>
</evidence>
<dbReference type="InterPro" id="IPR045595">
    <property type="entry name" value="SufBD_N"/>
</dbReference>
<dbReference type="RefSeq" id="XP_010258437.1">
    <property type="nucleotide sequence ID" value="XM_010260135.1"/>
</dbReference>
<dbReference type="PANTHER" id="PTHR43575">
    <property type="entry name" value="PROTEIN ABCI7, CHLOROPLASTIC"/>
    <property type="match status" value="1"/>
</dbReference>
<reference evidence="5" key="1">
    <citation type="submission" date="2025-08" db="UniProtKB">
        <authorList>
            <consortium name="RefSeq"/>
        </authorList>
    </citation>
    <scope>IDENTIFICATION</scope>
</reference>
<dbReference type="eggNOG" id="ENOG502QSI1">
    <property type="taxonomic scope" value="Eukaryota"/>
</dbReference>
<gene>
    <name evidence="5" type="primary">LOC104598213</name>
</gene>
<dbReference type="GO" id="GO:0009536">
    <property type="term" value="C:plastid"/>
    <property type="evidence" value="ECO:0000318"/>
    <property type="project" value="GO_Central"/>
</dbReference>
<accession>A0A1U8A149</accession>
<dbReference type="InterPro" id="IPR011542">
    <property type="entry name" value="SUF_FeS_clus_asmbl_SufD"/>
</dbReference>
<dbReference type="AlphaFoldDB" id="A0A1U8A149"/>
<keyword evidence="4" id="KW-1185">Reference proteome</keyword>
<dbReference type="InterPro" id="IPR037284">
    <property type="entry name" value="SUF_FeS_clus_asmbl_SufBD_sf"/>
</dbReference>
<dbReference type="InParanoid" id="A0A1U8A149"/>
<organism evidence="4 5">
    <name type="scientific">Nelumbo nucifera</name>
    <name type="common">Sacred lotus</name>
    <dbReference type="NCBI Taxonomy" id="4432"/>
    <lineage>
        <taxon>Eukaryota</taxon>
        <taxon>Viridiplantae</taxon>
        <taxon>Streptophyta</taxon>
        <taxon>Embryophyta</taxon>
        <taxon>Tracheophyta</taxon>
        <taxon>Spermatophyta</taxon>
        <taxon>Magnoliopsida</taxon>
        <taxon>Proteales</taxon>
        <taxon>Nelumbonaceae</taxon>
        <taxon>Nelumbo</taxon>
    </lineage>
</organism>
<feature type="region of interest" description="Disordered" evidence="1">
    <location>
        <begin position="57"/>
        <end position="77"/>
    </location>
</feature>
<feature type="domain" description="SUF system FeS cluster assembly SufBD core" evidence="2">
    <location>
        <begin position="228"/>
        <end position="455"/>
    </location>
</feature>
<feature type="domain" description="SUF system FeS cluster assembly SufBD N-terminal" evidence="3">
    <location>
        <begin position="129"/>
        <end position="210"/>
    </location>
</feature>
<dbReference type="OMA" id="YWTNSVM"/>
<dbReference type="KEGG" id="nnu:104598213"/>
<proteinExistence type="predicted"/>